<feature type="domain" description="NB-ARC" evidence="2">
    <location>
        <begin position="163"/>
        <end position="298"/>
    </location>
</feature>
<evidence type="ECO:0000259" key="2">
    <source>
        <dbReference type="Pfam" id="PF00931"/>
    </source>
</evidence>
<dbReference type="Gene3D" id="1.25.40.10">
    <property type="entry name" value="Tetratricopeptide repeat domain"/>
    <property type="match status" value="2"/>
</dbReference>
<dbReference type="AlphaFoldDB" id="A0A1H8E518"/>
<dbReference type="PANTHER" id="PTHR46082:SF6">
    <property type="entry name" value="AAA+ ATPASE DOMAIN-CONTAINING PROTEIN-RELATED"/>
    <property type="match status" value="1"/>
</dbReference>
<gene>
    <name evidence="3" type="ORF">SAMN05216267_100216</name>
</gene>
<dbReference type="PANTHER" id="PTHR46082">
    <property type="entry name" value="ATP/GTP-BINDING PROTEIN-RELATED"/>
    <property type="match status" value="1"/>
</dbReference>
<dbReference type="Pfam" id="PF00931">
    <property type="entry name" value="NB-ARC"/>
    <property type="match status" value="1"/>
</dbReference>
<dbReference type="EMBL" id="FODD01000002">
    <property type="protein sequence ID" value="SEN14530.1"/>
    <property type="molecule type" value="Genomic_DNA"/>
</dbReference>
<dbReference type="InterPro" id="IPR027417">
    <property type="entry name" value="P-loop_NTPase"/>
</dbReference>
<dbReference type="InterPro" id="IPR002182">
    <property type="entry name" value="NB-ARC"/>
</dbReference>
<evidence type="ECO:0000313" key="3">
    <source>
        <dbReference type="EMBL" id="SEN14530.1"/>
    </source>
</evidence>
<dbReference type="Proteomes" id="UP000181951">
    <property type="component" value="Unassembled WGS sequence"/>
</dbReference>
<organism evidence="3 4">
    <name type="scientific">Actinacidiphila rubida</name>
    <dbReference type="NCBI Taxonomy" id="310780"/>
    <lineage>
        <taxon>Bacteria</taxon>
        <taxon>Bacillati</taxon>
        <taxon>Actinomycetota</taxon>
        <taxon>Actinomycetes</taxon>
        <taxon>Kitasatosporales</taxon>
        <taxon>Streptomycetaceae</taxon>
        <taxon>Actinacidiphila</taxon>
    </lineage>
</organism>
<dbReference type="InterPro" id="IPR011990">
    <property type="entry name" value="TPR-like_helical_dom_sf"/>
</dbReference>
<reference evidence="3 4" key="1">
    <citation type="submission" date="2016-10" db="EMBL/GenBank/DDBJ databases">
        <authorList>
            <person name="de Groot N.N."/>
        </authorList>
    </citation>
    <scope>NUCLEOTIDE SEQUENCE [LARGE SCALE GENOMIC DNA]</scope>
    <source>
        <strain evidence="3 4">CGMCC 4.2026</strain>
    </source>
</reference>
<feature type="region of interest" description="Disordered" evidence="1">
    <location>
        <begin position="45"/>
        <end position="130"/>
    </location>
</feature>
<dbReference type="SUPFAM" id="SSF52540">
    <property type="entry name" value="P-loop containing nucleoside triphosphate hydrolases"/>
    <property type="match status" value="1"/>
</dbReference>
<dbReference type="Pfam" id="PF13424">
    <property type="entry name" value="TPR_12"/>
    <property type="match status" value="1"/>
</dbReference>
<dbReference type="SUPFAM" id="SSF48452">
    <property type="entry name" value="TPR-like"/>
    <property type="match status" value="2"/>
</dbReference>
<dbReference type="Gene3D" id="3.40.50.300">
    <property type="entry name" value="P-loop containing nucleotide triphosphate hydrolases"/>
    <property type="match status" value="1"/>
</dbReference>
<evidence type="ECO:0000256" key="1">
    <source>
        <dbReference type="SAM" id="MobiDB-lite"/>
    </source>
</evidence>
<name>A0A1H8E518_9ACTN</name>
<protein>
    <submittedName>
        <fullName evidence="3">Tetratricopeptide repeat-containing protein</fullName>
    </submittedName>
</protein>
<dbReference type="STRING" id="310780.SAMN05216267_100216"/>
<feature type="compositionally biased region" description="Low complexity" evidence="1">
    <location>
        <begin position="57"/>
        <end position="82"/>
    </location>
</feature>
<dbReference type="GO" id="GO:0043531">
    <property type="term" value="F:ADP binding"/>
    <property type="evidence" value="ECO:0007669"/>
    <property type="project" value="InterPro"/>
</dbReference>
<dbReference type="RefSeq" id="WP_075016109.1">
    <property type="nucleotide sequence ID" value="NZ_FODD01000002.1"/>
</dbReference>
<dbReference type="Pfam" id="PF13374">
    <property type="entry name" value="TPR_10"/>
    <property type="match status" value="1"/>
</dbReference>
<sequence length="853" mass="91192">MNAALTTVAVTAGTTLVTLTVTAVWQRARTEATLLARRVRGLPDEAAAEPSGPATGPPHVSGPSGPSGSATGPLGGQPAAEPEPGPDAAREPFRNGGPRAVYRDHSHASGDPFVTSADRETGLWQESVRTPRVESPPRVFRGRAELLAELSAAARIPGAPHVLHGMGGSGKTALAAEVFRAAEAAGLTGLWVVAADRAGLRRGMLAVAAELGADPADLKAAHDGRLAAADLVWRHLARAEGWLLVVDKADNPELLDGWLRSGRTGTVLVTTRRARAPQWQGAALHHLDVLPPEDAARVITDFAPGRGTPQDALDLANRLGRLPLALRLAGSYLERQALETWSLNDYRARFERDGMFLADQGAELPYVEDDGAPATEGELRQRLSWTWQITLDDLTARGLPEAGTLLRLLSCWSQAPVPQAVLSDHPAPDAEPAADDHFWARAETALRALIDNSLVSAHSYTGPPSAATTTPCLQVHGLVLESVHAGIEAEERSSYLLTAIHLLDAALPADAAPAHLARLRLLVPHVTALLHHTDAETCPQAAALGIRTAQLICEAGDYRGAVEAATLTGDVSARLQGPDHHDTMTARHHQGDHLRRLGAYHEAEQVLRGVHMRRAAALGARHHETLETAAALSMTLYLMGRSEESLTWIRRAVDGQRRTLGNDHVETLRSRAYALEFLAHAGRTETFLRDGPATIADAERSLGTGHVVTAIAYSNYAYGLLRTDASKDAKVAAAERALQARVHLYGDGHPLVHSAKLVLSWARSLSGDHETALALMREALEGRERLLGVSHPLTVKARVLYAERLAEAGRPEQASALLRDNLPQAEALYGPHDLDVQRATELRGRLAGPPPPN</sequence>
<accession>A0A1H8E518</accession>
<dbReference type="InterPro" id="IPR053137">
    <property type="entry name" value="NLR-like"/>
</dbReference>
<proteinExistence type="predicted"/>
<keyword evidence="4" id="KW-1185">Reference proteome</keyword>
<evidence type="ECO:0000313" key="4">
    <source>
        <dbReference type="Proteomes" id="UP000181951"/>
    </source>
</evidence>